<dbReference type="RefSeq" id="WP_136062316.1">
    <property type="nucleotide sequence ID" value="NZ_CAAHFH010000002.1"/>
</dbReference>
<evidence type="ECO:0000313" key="2">
    <source>
        <dbReference type="Proteomes" id="UP000346198"/>
    </source>
</evidence>
<proteinExistence type="predicted"/>
<gene>
    <name evidence="1" type="ORF">SCARR_02871</name>
</gene>
<organism evidence="1 2">
    <name type="scientific">Pontiella sulfatireligans</name>
    <dbReference type="NCBI Taxonomy" id="2750658"/>
    <lineage>
        <taxon>Bacteria</taxon>
        <taxon>Pseudomonadati</taxon>
        <taxon>Kiritimatiellota</taxon>
        <taxon>Kiritimatiellia</taxon>
        <taxon>Kiritimatiellales</taxon>
        <taxon>Pontiellaceae</taxon>
        <taxon>Pontiella</taxon>
    </lineage>
</organism>
<name>A0A6C2UNA5_9BACT</name>
<evidence type="ECO:0000313" key="1">
    <source>
        <dbReference type="EMBL" id="VGO20804.1"/>
    </source>
</evidence>
<dbReference type="EMBL" id="CAAHFH010000002">
    <property type="protein sequence ID" value="VGO20804.1"/>
    <property type="molecule type" value="Genomic_DNA"/>
</dbReference>
<dbReference type="Proteomes" id="UP000346198">
    <property type="component" value="Unassembled WGS sequence"/>
</dbReference>
<keyword evidence="2" id="KW-1185">Reference proteome</keyword>
<accession>A0A6C2UNA5</accession>
<protein>
    <submittedName>
        <fullName evidence="1">Uncharacterized protein</fullName>
    </submittedName>
</protein>
<reference evidence="1 2" key="1">
    <citation type="submission" date="2019-04" db="EMBL/GenBank/DDBJ databases">
        <authorList>
            <person name="Van Vliet M D."/>
        </authorList>
    </citation>
    <scope>NUCLEOTIDE SEQUENCE [LARGE SCALE GENOMIC DNA]</scope>
    <source>
        <strain evidence="1 2">F21</strain>
    </source>
</reference>
<dbReference type="AlphaFoldDB" id="A0A6C2UNA5"/>
<sequence>MASGNGVIGQTGYYLHYVDGPSGDHIQINKSVSPTSSGVDLRACQAAEGIYVEFIAYDVESDGIIRLALLGADGAAIWTDSVNVTAGSRFVARFLVPGLELGGSYHFKVRDEVGKWWDAPGVTVGDFGAKLKSATLAGITLTFDSVPGRAYEIQWLEELGDDWSVIKTIVCDERIDQRVGGLSVLGRSVRLL</sequence>